<dbReference type="CDD" id="cd03789">
    <property type="entry name" value="GT9_LPS_heptosyltransferase"/>
    <property type="match status" value="1"/>
</dbReference>
<gene>
    <name evidence="3" type="ORF">OB69_05830</name>
</gene>
<dbReference type="PANTHER" id="PTHR30160:SF1">
    <property type="entry name" value="LIPOPOLYSACCHARIDE 1,2-N-ACETYLGLUCOSAMINETRANSFERASE-RELATED"/>
    <property type="match status" value="1"/>
</dbReference>
<sequence length="333" mass="37243">MTYGKILIIQTAFIGDVILATSLIEKLHQYYPEAKIDFLLRKGNEALLNNHPKLGEVLVWDKKGGKYRNLFKLLSKIRKGNYDLVVNVQRFANSGMLTAFSGAKEKIGFDKNPFAWAFTKKVTHKIEEGTHEVERNNELIKAITDGQLQRPVLYPSPSDFKKVAAYKTEPFVCMAPASVWFTKQFPKEKWVELIQSLEFSGNIYLIGAPNDEALCDEIIAQGGNPKAQNLCGKMNLLQSAALMKDAVMNYVNDSAPMHLASAMNAKTTAIYCSTVPEFGFGPLAENARIAEVSEKLDCRPCGLHGFKECPKGHFKCGRDIQIEKLLFNKNEEG</sequence>
<organism evidence="3 4">
    <name type="scientific">Roseivirga seohaensis subsp. aquiponti</name>
    <dbReference type="NCBI Taxonomy" id="1566026"/>
    <lineage>
        <taxon>Bacteria</taxon>
        <taxon>Pseudomonadati</taxon>
        <taxon>Bacteroidota</taxon>
        <taxon>Cytophagia</taxon>
        <taxon>Cytophagales</taxon>
        <taxon>Roseivirgaceae</taxon>
        <taxon>Roseivirga</taxon>
    </lineage>
</organism>
<evidence type="ECO:0000313" key="3">
    <source>
        <dbReference type="EMBL" id="KOF03411.1"/>
    </source>
</evidence>
<proteinExistence type="predicted"/>
<dbReference type="Gene3D" id="3.40.50.2000">
    <property type="entry name" value="Glycogen Phosphorylase B"/>
    <property type="match status" value="2"/>
</dbReference>
<dbReference type="PATRIC" id="fig|1566026.4.peg.2990"/>
<dbReference type="InterPro" id="IPR002201">
    <property type="entry name" value="Glyco_trans_9"/>
</dbReference>
<dbReference type="EMBL" id="JSVA01000007">
    <property type="protein sequence ID" value="KOF03411.1"/>
    <property type="molecule type" value="Genomic_DNA"/>
</dbReference>
<keyword evidence="4" id="KW-1185">Reference proteome</keyword>
<dbReference type="OrthoDB" id="9768048at2"/>
<evidence type="ECO:0000313" key="4">
    <source>
        <dbReference type="Proteomes" id="UP000036908"/>
    </source>
</evidence>
<dbReference type="GO" id="GO:0008713">
    <property type="term" value="F:ADP-heptose-lipopolysaccharide heptosyltransferase activity"/>
    <property type="evidence" value="ECO:0007669"/>
    <property type="project" value="TreeGrafter"/>
</dbReference>
<reference evidence="4" key="1">
    <citation type="submission" date="2014-11" db="EMBL/GenBank/DDBJ databases">
        <title>Genome sequencing of Roseivirga sp. D-25.</title>
        <authorList>
            <person name="Selvaratnam C."/>
            <person name="Thevarajoo S."/>
            <person name="Goh K.M."/>
            <person name="Eee R."/>
            <person name="Chan K.-G."/>
            <person name="Chong C.S."/>
        </authorList>
    </citation>
    <scope>NUCLEOTIDE SEQUENCE [LARGE SCALE GENOMIC DNA]</scope>
    <source>
        <strain evidence="4">D-25</strain>
    </source>
</reference>
<dbReference type="AlphaFoldDB" id="A0A0L8AMD4"/>
<comment type="caution">
    <text evidence="3">The sequence shown here is derived from an EMBL/GenBank/DDBJ whole genome shotgun (WGS) entry which is preliminary data.</text>
</comment>
<keyword evidence="1" id="KW-0328">Glycosyltransferase</keyword>
<dbReference type="GO" id="GO:0009244">
    <property type="term" value="P:lipopolysaccharide core region biosynthetic process"/>
    <property type="evidence" value="ECO:0007669"/>
    <property type="project" value="TreeGrafter"/>
</dbReference>
<dbReference type="GO" id="GO:0005829">
    <property type="term" value="C:cytosol"/>
    <property type="evidence" value="ECO:0007669"/>
    <property type="project" value="TreeGrafter"/>
</dbReference>
<protein>
    <submittedName>
        <fullName evidence="3">Heptosyltransferase</fullName>
    </submittedName>
</protein>
<name>A0A0L8AMD4_9BACT</name>
<dbReference type="Pfam" id="PF01075">
    <property type="entry name" value="Glyco_transf_9"/>
    <property type="match status" value="1"/>
</dbReference>
<dbReference type="Proteomes" id="UP000036908">
    <property type="component" value="Unassembled WGS sequence"/>
</dbReference>
<dbReference type="PANTHER" id="PTHR30160">
    <property type="entry name" value="TETRAACYLDISACCHARIDE 4'-KINASE-RELATED"/>
    <property type="match status" value="1"/>
</dbReference>
<accession>A0A0L8AMD4</accession>
<evidence type="ECO:0000256" key="1">
    <source>
        <dbReference type="ARBA" id="ARBA00022676"/>
    </source>
</evidence>
<keyword evidence="2 3" id="KW-0808">Transferase</keyword>
<dbReference type="InterPro" id="IPR051199">
    <property type="entry name" value="LPS_LOS_Heptosyltrfase"/>
</dbReference>
<dbReference type="RefSeq" id="WP_053222767.1">
    <property type="nucleotide sequence ID" value="NZ_JSVA01000007.1"/>
</dbReference>
<dbReference type="SUPFAM" id="SSF53756">
    <property type="entry name" value="UDP-Glycosyltransferase/glycogen phosphorylase"/>
    <property type="match status" value="1"/>
</dbReference>
<evidence type="ECO:0000256" key="2">
    <source>
        <dbReference type="ARBA" id="ARBA00022679"/>
    </source>
</evidence>